<proteinExistence type="inferred from homology"/>
<accession>A0A5E5BM65</accession>
<feature type="transmembrane region" description="Helical" evidence="12">
    <location>
        <begin position="181"/>
        <end position="204"/>
    </location>
</feature>
<evidence type="ECO:0000256" key="8">
    <source>
        <dbReference type="ARBA" id="ARBA00022692"/>
    </source>
</evidence>
<evidence type="ECO:0000313" key="15">
    <source>
        <dbReference type="EMBL" id="VVE86376.1"/>
    </source>
</evidence>
<organism evidence="15 16">
    <name type="scientific">Pandoraea bronchicola</name>
    <dbReference type="NCBI Taxonomy" id="2508287"/>
    <lineage>
        <taxon>Bacteria</taxon>
        <taxon>Pseudomonadati</taxon>
        <taxon>Pseudomonadota</taxon>
        <taxon>Betaproteobacteria</taxon>
        <taxon>Burkholderiales</taxon>
        <taxon>Burkholderiaceae</taxon>
        <taxon>Pandoraea</taxon>
    </lineage>
</organism>
<evidence type="ECO:0000256" key="13">
    <source>
        <dbReference type="SAM" id="MobiDB-lite"/>
    </source>
</evidence>
<feature type="transmembrane region" description="Helical" evidence="12">
    <location>
        <begin position="62"/>
        <end position="85"/>
    </location>
</feature>
<evidence type="ECO:0000256" key="2">
    <source>
        <dbReference type="ARBA" id="ARBA00008394"/>
    </source>
</evidence>
<evidence type="ECO:0000256" key="9">
    <source>
        <dbReference type="ARBA" id="ARBA00022989"/>
    </source>
</evidence>
<dbReference type="EMBL" id="CABPST010000001">
    <property type="protein sequence ID" value="VVE86376.1"/>
    <property type="molecule type" value="Genomic_DNA"/>
</dbReference>
<dbReference type="AlphaFoldDB" id="A0A5E5BM65"/>
<dbReference type="PRINTS" id="PR00164">
    <property type="entry name" value="ABC2TRNSPORT"/>
</dbReference>
<dbReference type="GO" id="GO:0043190">
    <property type="term" value="C:ATP-binding cassette (ABC) transporter complex"/>
    <property type="evidence" value="ECO:0007669"/>
    <property type="project" value="InterPro"/>
</dbReference>
<evidence type="ECO:0000256" key="4">
    <source>
        <dbReference type="ARBA" id="ARBA00022448"/>
    </source>
</evidence>
<sequence length="294" mass="31470">MTEHDRHDPGGSTHADGAAAATASTPRAAAPQGHPPDAPRYLPGFTPWMGVWRRNFLVWRKLAIASMFGNLADPMIYLFGLGFGLGMMVGEVDGTSYIAFLAAGTVGSSVMFSASFESMYSGFSRMHVQRTWEALMHTPLTLGDVVLGEVVWAASKAVLSGLAILVVASALGYARIESLPVVLPVVLLAGLAFASLAMVMTALAPSYDFFMFYQTLVMTPMLLLSGVFFPLSQLPAAARHVTEWLPLAHAVALIRPAMLGRAIDLPWLHAGALAAYAVVGFAVALVLLRRRILR</sequence>
<dbReference type="Pfam" id="PF01061">
    <property type="entry name" value="ABC2_membrane"/>
    <property type="match status" value="1"/>
</dbReference>
<evidence type="ECO:0000259" key="14">
    <source>
        <dbReference type="PROSITE" id="PS51012"/>
    </source>
</evidence>
<name>A0A5E5BM65_9BURK</name>
<keyword evidence="5" id="KW-0536">Nodulation</keyword>
<dbReference type="RefSeq" id="WP_281355965.1">
    <property type="nucleotide sequence ID" value="NZ_CABPST010000001.1"/>
</dbReference>
<dbReference type="GO" id="GO:0140359">
    <property type="term" value="F:ABC-type transporter activity"/>
    <property type="evidence" value="ECO:0007669"/>
    <property type="project" value="InterPro"/>
</dbReference>
<evidence type="ECO:0000256" key="10">
    <source>
        <dbReference type="ARBA" id="ARBA00023136"/>
    </source>
</evidence>
<feature type="domain" description="ABC transmembrane type-2" evidence="14">
    <location>
        <begin position="65"/>
        <end position="291"/>
    </location>
</feature>
<evidence type="ECO:0000256" key="3">
    <source>
        <dbReference type="ARBA" id="ARBA00011350"/>
    </source>
</evidence>
<evidence type="ECO:0000256" key="12">
    <source>
        <dbReference type="RuleBase" id="RU361157"/>
    </source>
</evidence>
<feature type="region of interest" description="Disordered" evidence="13">
    <location>
        <begin position="1"/>
        <end position="36"/>
    </location>
</feature>
<feature type="compositionally biased region" description="Low complexity" evidence="13">
    <location>
        <begin position="13"/>
        <end position="30"/>
    </location>
</feature>
<keyword evidence="10 12" id="KW-0472">Membrane</keyword>
<dbReference type="PANTHER" id="PTHR43229:SF2">
    <property type="entry name" value="NODULATION PROTEIN J"/>
    <property type="match status" value="1"/>
</dbReference>
<dbReference type="PROSITE" id="PS51012">
    <property type="entry name" value="ABC_TM2"/>
    <property type="match status" value="1"/>
</dbReference>
<dbReference type="InterPro" id="IPR000412">
    <property type="entry name" value="ABC_2_transport"/>
</dbReference>
<feature type="transmembrane region" description="Helical" evidence="12">
    <location>
        <begin position="210"/>
        <end position="232"/>
    </location>
</feature>
<dbReference type="InterPro" id="IPR047817">
    <property type="entry name" value="ABC2_TM_bact-type"/>
</dbReference>
<evidence type="ECO:0000313" key="16">
    <source>
        <dbReference type="Proteomes" id="UP000382040"/>
    </source>
</evidence>
<keyword evidence="6 12" id="KW-1003">Cell membrane</keyword>
<keyword evidence="7" id="KW-0997">Cell inner membrane</keyword>
<feature type="transmembrane region" description="Helical" evidence="12">
    <location>
        <begin position="150"/>
        <end position="174"/>
    </location>
</feature>
<evidence type="ECO:0000256" key="1">
    <source>
        <dbReference type="ARBA" id="ARBA00004429"/>
    </source>
</evidence>
<keyword evidence="9 12" id="KW-1133">Transmembrane helix</keyword>
<dbReference type="InterPro" id="IPR005981">
    <property type="entry name" value="ABC_transptNodJ"/>
</dbReference>
<gene>
    <name evidence="15" type="ORF">PBR20603_00296</name>
</gene>
<evidence type="ECO:0000256" key="7">
    <source>
        <dbReference type="ARBA" id="ARBA00022519"/>
    </source>
</evidence>
<dbReference type="PANTHER" id="PTHR43229">
    <property type="entry name" value="NODULATION PROTEIN J"/>
    <property type="match status" value="1"/>
</dbReference>
<dbReference type="Proteomes" id="UP000382040">
    <property type="component" value="Unassembled WGS sequence"/>
</dbReference>
<evidence type="ECO:0000256" key="11">
    <source>
        <dbReference type="ARBA" id="ARBA00025119"/>
    </source>
</evidence>
<evidence type="ECO:0000256" key="5">
    <source>
        <dbReference type="ARBA" id="ARBA00022458"/>
    </source>
</evidence>
<dbReference type="NCBIfam" id="TIGR01291">
    <property type="entry name" value="nodJ"/>
    <property type="match status" value="1"/>
</dbReference>
<reference evidence="15 16" key="1">
    <citation type="submission" date="2019-08" db="EMBL/GenBank/DDBJ databases">
        <authorList>
            <person name="Peeters C."/>
        </authorList>
    </citation>
    <scope>NUCLEOTIDE SEQUENCE [LARGE SCALE GENOMIC DNA]</scope>
    <source>
        <strain evidence="15 16">LMG 20603</strain>
    </source>
</reference>
<feature type="transmembrane region" description="Helical" evidence="12">
    <location>
        <begin position="97"/>
        <end position="116"/>
    </location>
</feature>
<keyword evidence="16" id="KW-1185">Reference proteome</keyword>
<dbReference type="GO" id="GO:0015772">
    <property type="term" value="P:oligosaccharide transport"/>
    <property type="evidence" value="ECO:0007669"/>
    <property type="project" value="InterPro"/>
</dbReference>
<comment type="similarity">
    <text evidence="2">Belongs to the ABC-2 integral membrane protein family. Lipooligosaccharide exporter (TC 3.A.1.102) subfamily.</text>
</comment>
<feature type="transmembrane region" description="Helical" evidence="12">
    <location>
        <begin position="269"/>
        <end position="288"/>
    </location>
</feature>
<dbReference type="InterPro" id="IPR051784">
    <property type="entry name" value="Nod_factor_ABC_transporter"/>
</dbReference>
<keyword evidence="8 12" id="KW-0812">Transmembrane</keyword>
<dbReference type="InterPro" id="IPR013525">
    <property type="entry name" value="ABC2_TM"/>
</dbReference>
<comment type="function">
    <text evidence="11">Part of the ABC transporter complex NodIJ involved in the export of the nodulation factors (Nod factors), the bacterial signal molecules that induce symbiosis and subsequent nodulation induction. Nod factors are LCO (lipo-chitin oligosaccharide), a modified beta-1,4-linked N-acetylglucosamine oligosaccharide. This subunit encodes the transporter.</text>
</comment>
<dbReference type="PIRSF" id="PIRSF006648">
    <property type="entry name" value="DrrB"/>
    <property type="match status" value="1"/>
</dbReference>
<comment type="subcellular location">
    <subcellularLocation>
        <location evidence="1 12">Cell inner membrane</location>
        <topology evidence="1 12">Multi-pass membrane protein</topology>
    </subcellularLocation>
</comment>
<comment type="subunit">
    <text evidence="3">The complex is composed of two ATP-binding proteins (NodI) and two transmembrane proteins (NodJ).</text>
</comment>
<keyword evidence="4 12" id="KW-0813">Transport</keyword>
<protein>
    <recommendedName>
        <fullName evidence="12">Transport permease protein</fullName>
    </recommendedName>
</protein>
<evidence type="ECO:0000256" key="6">
    <source>
        <dbReference type="ARBA" id="ARBA00022475"/>
    </source>
</evidence>